<evidence type="ECO:0000313" key="1">
    <source>
        <dbReference type="EMBL" id="CDW99359.1"/>
    </source>
</evidence>
<sequence>MILHVSNTKLSTDHAIVTLPALKTDPFQLGIKVVAPLVSGPKCPVGHLQCLLASHPTTAPLFGLGLTSFEPFTCTALPPGQPILAPALTPSSTLAGGTLTVFTSGP</sequence>
<reference evidence="2" key="1">
    <citation type="submission" date="2014-06" db="EMBL/GenBank/DDBJ databases">
        <authorList>
            <person name="Berkman P.J."/>
        </authorList>
    </citation>
    <scope>NUCLEOTIDE SEQUENCE [LARGE SCALE GENOMIC DNA]</scope>
</reference>
<protein>
    <submittedName>
        <fullName evidence="1">Uncharacterized protein</fullName>
    </submittedName>
</protein>
<gene>
    <name evidence="1" type="primary">SSCI75260.1</name>
</gene>
<name>A0A0F7SCH2_9BASI</name>
<evidence type="ECO:0000313" key="2">
    <source>
        <dbReference type="Proteomes" id="UP000242770"/>
    </source>
</evidence>
<dbReference type="Proteomes" id="UP000242770">
    <property type="component" value="Unassembled WGS sequence"/>
</dbReference>
<proteinExistence type="predicted"/>
<keyword evidence="2" id="KW-1185">Reference proteome</keyword>
<dbReference type="EMBL" id="CCFA01004594">
    <property type="protein sequence ID" value="CDW99359.1"/>
    <property type="molecule type" value="Genomic_DNA"/>
</dbReference>
<dbReference type="AlphaFoldDB" id="A0A0F7SCH2"/>
<accession>A0A0F7SCH2</accession>
<organism evidence="1 2">
    <name type="scientific">Sporisorium scitamineum</name>
    <dbReference type="NCBI Taxonomy" id="49012"/>
    <lineage>
        <taxon>Eukaryota</taxon>
        <taxon>Fungi</taxon>
        <taxon>Dikarya</taxon>
        <taxon>Basidiomycota</taxon>
        <taxon>Ustilaginomycotina</taxon>
        <taxon>Ustilaginomycetes</taxon>
        <taxon>Ustilaginales</taxon>
        <taxon>Ustilaginaceae</taxon>
        <taxon>Sporisorium</taxon>
    </lineage>
</organism>